<dbReference type="InterPro" id="IPR029058">
    <property type="entry name" value="AB_hydrolase_fold"/>
</dbReference>
<dbReference type="RefSeq" id="WP_190294007.1">
    <property type="nucleotide sequence ID" value="NZ_JABFCZ010000034.1"/>
</dbReference>
<gene>
    <name evidence="2" type="ORF">HK439_23920</name>
</gene>
<dbReference type="Proteomes" id="UP000598467">
    <property type="component" value="Unassembled WGS sequence"/>
</dbReference>
<feature type="transmembrane region" description="Helical" evidence="1">
    <location>
        <begin position="163"/>
        <end position="182"/>
    </location>
</feature>
<feature type="transmembrane region" description="Helical" evidence="1">
    <location>
        <begin position="121"/>
        <end position="143"/>
    </location>
</feature>
<dbReference type="SUPFAM" id="SSF53474">
    <property type="entry name" value="alpha/beta-Hydrolases"/>
    <property type="match status" value="1"/>
</dbReference>
<dbReference type="AlphaFoldDB" id="A0A926NZM3"/>
<feature type="transmembrane region" description="Helical" evidence="1">
    <location>
        <begin position="237"/>
        <end position="257"/>
    </location>
</feature>
<accession>A0A926NZM3</accession>
<keyword evidence="1" id="KW-0472">Membrane</keyword>
<sequence>MKRLVVYCPGYDLRPVNQSFALIKSEFRNFLKIRQVGGSLTSAETGSDSGDGTATWDGRVDWPEGTVETRFVQLGWRDVIKPDFERGWFRIMTDALWSFYLYARAGGYGAVLKSNWAHSIFVLYPAVGFALYCAVSLVPPLLLAPFVLENVGAIAPAGIKSSISWLVLLVGSGLWMAAVYGFTRLIEPWTYFWYLVNSWYFMARLARNAHPDILERIEEFADTIAALSEQADDDEELVLVSHSCGTFVAIYILAAVLRRKPDIGQRAGGFSFVTLGPAFECLGGFGADQGFGQAMATVARAEVDWTDIYGPQDIVCGGRTSPVARYASRAGKIRASREPRRFSVCIPERMPAETLRYLRFRFFRLHFCYFLASLRPDLFDFYRLMLGPEPAVKQLQAWAGHKG</sequence>
<dbReference type="EMBL" id="JABFCZ010000034">
    <property type="protein sequence ID" value="MBD1549319.1"/>
    <property type="molecule type" value="Genomic_DNA"/>
</dbReference>
<proteinExistence type="predicted"/>
<keyword evidence="1" id="KW-1133">Transmembrane helix</keyword>
<evidence type="ECO:0000256" key="1">
    <source>
        <dbReference type="SAM" id="Phobius"/>
    </source>
</evidence>
<comment type="caution">
    <text evidence="2">The sequence shown here is derived from an EMBL/GenBank/DDBJ whole genome shotgun (WGS) entry which is preliminary data.</text>
</comment>
<organism evidence="2 3">
    <name type="scientific">Roseibium aggregatum</name>
    <dbReference type="NCBI Taxonomy" id="187304"/>
    <lineage>
        <taxon>Bacteria</taxon>
        <taxon>Pseudomonadati</taxon>
        <taxon>Pseudomonadota</taxon>
        <taxon>Alphaproteobacteria</taxon>
        <taxon>Hyphomicrobiales</taxon>
        <taxon>Stappiaceae</taxon>
        <taxon>Roseibium</taxon>
    </lineage>
</organism>
<keyword evidence="1" id="KW-0812">Transmembrane</keyword>
<reference evidence="2" key="1">
    <citation type="submission" date="2020-05" db="EMBL/GenBank/DDBJ databases">
        <title>Identification of trans-AT polyketide cluster in two marine bacteria, producers of a novel glutaramide-containing polyketide sesbanimide D and analogs.</title>
        <authorList>
            <person name="Kacar D."/>
            <person name="Rodriguez P."/>
            <person name="Canedo L."/>
            <person name="Gonzalez E."/>
            <person name="Galan B."/>
            <person name="De La Calle F."/>
            <person name="Garcia J.L."/>
        </authorList>
    </citation>
    <scope>NUCLEOTIDE SEQUENCE</scope>
    <source>
        <strain evidence="2">PHM038</strain>
    </source>
</reference>
<evidence type="ECO:0000313" key="3">
    <source>
        <dbReference type="Proteomes" id="UP000598467"/>
    </source>
</evidence>
<feature type="transmembrane region" description="Helical" evidence="1">
    <location>
        <begin position="189"/>
        <end position="206"/>
    </location>
</feature>
<protein>
    <submittedName>
        <fullName evidence="2">Uncharacterized protein</fullName>
    </submittedName>
</protein>
<name>A0A926NZM3_9HYPH</name>
<evidence type="ECO:0000313" key="2">
    <source>
        <dbReference type="EMBL" id="MBD1549319.1"/>
    </source>
</evidence>